<dbReference type="PROSITE" id="PS51318">
    <property type="entry name" value="TAT"/>
    <property type="match status" value="1"/>
</dbReference>
<dbReference type="InterPro" id="IPR010067">
    <property type="entry name" value="ABC_SsuA_sub-bd"/>
</dbReference>
<dbReference type="SUPFAM" id="SSF53850">
    <property type="entry name" value="Periplasmic binding protein-like II"/>
    <property type="match status" value="1"/>
</dbReference>
<evidence type="ECO:0000256" key="3">
    <source>
        <dbReference type="ARBA" id="ARBA00022448"/>
    </source>
</evidence>
<evidence type="ECO:0000256" key="4">
    <source>
        <dbReference type="ARBA" id="ARBA00022729"/>
    </source>
</evidence>
<dbReference type="SMART" id="SM00062">
    <property type="entry name" value="PBPb"/>
    <property type="match status" value="1"/>
</dbReference>
<dbReference type="CDD" id="cd13557">
    <property type="entry name" value="PBP2_SsuA"/>
    <property type="match status" value="1"/>
</dbReference>
<dbReference type="PANTHER" id="PTHR30024:SF42">
    <property type="entry name" value="ALIPHATIC SULFONATES-BINDING PROTEIN-RELATED"/>
    <property type="match status" value="1"/>
</dbReference>
<feature type="region of interest" description="Disordered" evidence="7">
    <location>
        <begin position="1"/>
        <end position="20"/>
    </location>
</feature>
<comment type="similarity">
    <text evidence="2">Belongs to the bacterial solute-binding protein SsuA/TauA family.</text>
</comment>
<dbReference type="InterPro" id="IPR015168">
    <property type="entry name" value="SsuA/THI5"/>
</dbReference>
<organism evidence="9 10">
    <name type="scientific">Caballeronia glathei</name>
    <dbReference type="NCBI Taxonomy" id="60547"/>
    <lineage>
        <taxon>Bacteria</taxon>
        <taxon>Pseudomonadati</taxon>
        <taxon>Pseudomonadota</taxon>
        <taxon>Betaproteobacteria</taxon>
        <taxon>Burkholderiales</taxon>
        <taxon>Burkholderiaceae</taxon>
        <taxon>Caballeronia</taxon>
    </lineage>
</organism>
<evidence type="ECO:0000259" key="8">
    <source>
        <dbReference type="SMART" id="SM00062"/>
    </source>
</evidence>
<dbReference type="GO" id="GO:0042597">
    <property type="term" value="C:periplasmic space"/>
    <property type="evidence" value="ECO:0007669"/>
    <property type="project" value="UniProtKB-SubCell"/>
</dbReference>
<keyword evidence="3" id="KW-0813">Transport</keyword>
<proteinExistence type="inferred from homology"/>
<dbReference type="InterPro" id="IPR001638">
    <property type="entry name" value="Solute-binding_3/MltF_N"/>
</dbReference>
<dbReference type="Proteomes" id="UP000027466">
    <property type="component" value="Unassembled WGS sequence"/>
</dbReference>
<dbReference type="STRING" id="60547.GCA_000751215_04386"/>
<dbReference type="InterPro" id="IPR006311">
    <property type="entry name" value="TAT_signal"/>
</dbReference>
<keyword evidence="4" id="KW-0732">Signal</keyword>
<comment type="function">
    <text evidence="5">Part of a binding-protein-dependent transport system for aliphatic sulfonates. Putative binding protein.</text>
</comment>
<dbReference type="RefSeq" id="WP_035935233.1">
    <property type="nucleotide sequence ID" value="NZ_CADFFX010000002.1"/>
</dbReference>
<accession>A0A069PUZ0</accession>
<dbReference type="GO" id="GO:0016020">
    <property type="term" value="C:membrane"/>
    <property type="evidence" value="ECO:0007669"/>
    <property type="project" value="InterPro"/>
</dbReference>
<dbReference type="GO" id="GO:0042626">
    <property type="term" value="F:ATPase-coupled transmembrane transporter activity"/>
    <property type="evidence" value="ECO:0007669"/>
    <property type="project" value="InterPro"/>
</dbReference>
<evidence type="ECO:0000256" key="7">
    <source>
        <dbReference type="SAM" id="MobiDB-lite"/>
    </source>
</evidence>
<gene>
    <name evidence="9" type="ORF">BG61_19560</name>
</gene>
<dbReference type="PANTHER" id="PTHR30024">
    <property type="entry name" value="ALIPHATIC SULFONATES-BINDING PROTEIN-RELATED"/>
    <property type="match status" value="1"/>
</dbReference>
<comment type="subcellular location">
    <subcellularLocation>
        <location evidence="1">Periplasm</location>
    </subcellularLocation>
</comment>
<name>A0A069PUZ0_9BURK</name>
<protein>
    <recommendedName>
        <fullName evidence="6">Putative aliphatic sulfonates-binding protein</fullName>
    </recommendedName>
</protein>
<dbReference type="AlphaFoldDB" id="A0A069PUZ0"/>
<dbReference type="NCBIfam" id="NF008588">
    <property type="entry name" value="PRK11553.1"/>
    <property type="match status" value="1"/>
</dbReference>
<dbReference type="FunFam" id="3.40.190.10:FF:000050">
    <property type="entry name" value="Sulfonate ABC transporter substrate-binding protein"/>
    <property type="match status" value="1"/>
</dbReference>
<keyword evidence="10" id="KW-1185">Reference proteome</keyword>
<evidence type="ECO:0000313" key="10">
    <source>
        <dbReference type="Proteomes" id="UP000027466"/>
    </source>
</evidence>
<dbReference type="EMBL" id="JFHC01000003">
    <property type="protein sequence ID" value="KDR44262.1"/>
    <property type="molecule type" value="Genomic_DNA"/>
</dbReference>
<evidence type="ECO:0000256" key="6">
    <source>
        <dbReference type="ARBA" id="ARBA00070228"/>
    </source>
</evidence>
<sequence>MPRNTFDLEHAHEHPANRSRRTLLKGTAAAAAALAGARGASLLGGAGALFTAAGALAQDDAKTLRIGYQKYGNFVVLKARGTLEKRLAQQGVSVKWLEFPAGPQLLEGLNAGAIDAGSVGETPPIFAQAGGVDFVYIGNEPPAPQGEAIVVPHDSPIRSVADLRGKKVALNKGSNVHFLLVKALQKAKLAYSDIHPVYLAPADARAAFVQGSVDAWVIWDPYLAAIERQANARVIANGEGLVRNTQYYLATRTFASSRPQIVHALLEELDAVDKWGRDNIPEVSRQLSPLVGLDAATLEVALKRTAYGVQPITAETLAYQQQIADTFNELKLIPKKLTVTDARWNAA</sequence>
<dbReference type="Gene3D" id="3.40.190.10">
    <property type="entry name" value="Periplasmic binding protein-like II"/>
    <property type="match status" value="2"/>
</dbReference>
<dbReference type="NCBIfam" id="TIGR01728">
    <property type="entry name" value="SsuA_fam"/>
    <property type="match status" value="1"/>
</dbReference>
<reference evidence="9 10" key="1">
    <citation type="submission" date="2014-03" db="EMBL/GenBank/DDBJ databases">
        <title>Draft Genome Sequences of Four Burkholderia Strains.</title>
        <authorList>
            <person name="Liu X.Y."/>
            <person name="Li C.X."/>
            <person name="Xu J.H."/>
        </authorList>
    </citation>
    <scope>NUCLEOTIDE SEQUENCE [LARGE SCALE GENOMIC DNA]</scope>
    <source>
        <strain evidence="9 10">DSM 50014</strain>
    </source>
</reference>
<evidence type="ECO:0000256" key="2">
    <source>
        <dbReference type="ARBA" id="ARBA00010742"/>
    </source>
</evidence>
<dbReference type="Pfam" id="PF09084">
    <property type="entry name" value="NMT1"/>
    <property type="match status" value="1"/>
</dbReference>
<evidence type="ECO:0000313" key="9">
    <source>
        <dbReference type="EMBL" id="KDR44262.1"/>
    </source>
</evidence>
<feature type="domain" description="Solute-binding protein family 3/N-terminal" evidence="8">
    <location>
        <begin position="63"/>
        <end position="279"/>
    </location>
</feature>
<comment type="caution">
    <text evidence="9">The sequence shown here is derived from an EMBL/GenBank/DDBJ whole genome shotgun (WGS) entry which is preliminary data.</text>
</comment>
<feature type="compositionally biased region" description="Basic and acidic residues" evidence="7">
    <location>
        <begin position="1"/>
        <end position="16"/>
    </location>
</feature>
<evidence type="ECO:0000256" key="1">
    <source>
        <dbReference type="ARBA" id="ARBA00004418"/>
    </source>
</evidence>
<evidence type="ECO:0000256" key="5">
    <source>
        <dbReference type="ARBA" id="ARBA00055538"/>
    </source>
</evidence>